<dbReference type="Proteomes" id="UP001237988">
    <property type="component" value="Segment"/>
</dbReference>
<reference evidence="2" key="1">
    <citation type="submission" date="2023-04" db="EMBL/GenBank/DDBJ databases">
        <title>Bacteriophage Phass-1 Discovered in the Human Gut Virome - the Founding Member of the Proposed New Family Phassviridae.</title>
        <authorList>
            <person name="Tikunov A.Y."/>
            <person name="Morozova V.V."/>
            <person name="Chechushkov A.V."/>
            <person name="Tikunova N.V."/>
        </authorList>
    </citation>
    <scope>NUCLEOTIDE SEQUENCE</scope>
</reference>
<organism evidence="2 3">
    <name type="scientific">Phage Phass-1</name>
    <dbReference type="NCBI Taxonomy" id="3043662"/>
    <lineage>
        <taxon>Viruses</taxon>
        <taxon>Duplodnaviria</taxon>
        <taxon>Heunggongvirae</taxon>
        <taxon>Uroviricota</taxon>
        <taxon>Caudoviricetes</taxon>
        <taxon>Caudoviricetes code 15 clade</taxon>
    </lineage>
</organism>
<protein>
    <submittedName>
        <fullName evidence="2">Uncharacterized protein</fullName>
    </submittedName>
</protein>
<feature type="transmembrane region" description="Helical" evidence="1">
    <location>
        <begin position="6"/>
        <end position="23"/>
    </location>
</feature>
<feature type="transmembrane region" description="Helical" evidence="1">
    <location>
        <begin position="30"/>
        <end position="53"/>
    </location>
</feature>
<dbReference type="EMBL" id="OQ749652">
    <property type="protein sequence ID" value="WIC39735.1"/>
    <property type="molecule type" value="Genomic_DNA"/>
</dbReference>
<sequence length="121" mass="14219">MLWYFLGGFALCYVLSLVVIFLCDPIDGQLVIIYTAPVTIPCIVVGLPFYVVYRVFFRLTVKVVPMENIKRAAKSDDRYTIRHIFGKIYLWHDKNASKFWNKFFFLRSTDHVQIQDKAVVF</sequence>
<keyword evidence="1" id="KW-1133">Transmembrane helix</keyword>
<evidence type="ECO:0000256" key="1">
    <source>
        <dbReference type="SAM" id="Phobius"/>
    </source>
</evidence>
<keyword evidence="1" id="KW-0812">Transmembrane</keyword>
<accession>A0AAF0LXA4</accession>
<evidence type="ECO:0000313" key="3">
    <source>
        <dbReference type="Proteomes" id="UP001237988"/>
    </source>
</evidence>
<evidence type="ECO:0000313" key="2">
    <source>
        <dbReference type="EMBL" id="WIC39735.1"/>
    </source>
</evidence>
<keyword evidence="1" id="KW-0472">Membrane</keyword>
<name>A0AAF0LXA4_9CAUD</name>
<proteinExistence type="predicted"/>